<keyword evidence="1" id="KW-0472">Membrane</keyword>
<proteinExistence type="predicted"/>
<name>A0ABR1KHN3_9PEZI</name>
<evidence type="ECO:0000313" key="3">
    <source>
        <dbReference type="Proteomes" id="UP001363622"/>
    </source>
</evidence>
<feature type="transmembrane region" description="Helical" evidence="1">
    <location>
        <begin position="50"/>
        <end position="73"/>
    </location>
</feature>
<protein>
    <recommendedName>
        <fullName evidence="4">MARVEL domain-containing protein</fullName>
    </recommendedName>
</protein>
<sequence length="199" mass="21005">MPVPAYGAAPLSKTFALVRILEVVSMIIVVGIAANFVNDIVSSGIEPPKEVVGTLVVTCLATLYCAVSIAFFWSEAYLGLFVMAGLDFLLLIAFIVVAVCLGKPISFLNCYRLSNASNSQTAASAYTYVTSIASKLNVSGSRLSLASFAGATKANCFETKAIWGLSIALCILFSTSCILLPTLFMKNKKANAGPPKDEP</sequence>
<feature type="transmembrane region" description="Helical" evidence="1">
    <location>
        <begin position="162"/>
        <end position="184"/>
    </location>
</feature>
<comment type="caution">
    <text evidence="2">The sequence shown here is derived from an EMBL/GenBank/DDBJ whole genome shotgun (WGS) entry which is preliminary data.</text>
</comment>
<keyword evidence="3" id="KW-1185">Reference proteome</keyword>
<evidence type="ECO:0000256" key="1">
    <source>
        <dbReference type="SAM" id="Phobius"/>
    </source>
</evidence>
<evidence type="ECO:0008006" key="4">
    <source>
        <dbReference type="Google" id="ProtNLM"/>
    </source>
</evidence>
<feature type="transmembrane region" description="Helical" evidence="1">
    <location>
        <begin position="79"/>
        <end position="102"/>
    </location>
</feature>
<evidence type="ECO:0000313" key="2">
    <source>
        <dbReference type="EMBL" id="KAK7513961.1"/>
    </source>
</evidence>
<dbReference type="Proteomes" id="UP001363622">
    <property type="component" value="Unassembled WGS sequence"/>
</dbReference>
<organism evidence="2 3">
    <name type="scientific">Phyllosticta citriasiana</name>
    <dbReference type="NCBI Taxonomy" id="595635"/>
    <lineage>
        <taxon>Eukaryota</taxon>
        <taxon>Fungi</taxon>
        <taxon>Dikarya</taxon>
        <taxon>Ascomycota</taxon>
        <taxon>Pezizomycotina</taxon>
        <taxon>Dothideomycetes</taxon>
        <taxon>Dothideomycetes incertae sedis</taxon>
        <taxon>Botryosphaeriales</taxon>
        <taxon>Phyllostictaceae</taxon>
        <taxon>Phyllosticta</taxon>
    </lineage>
</organism>
<keyword evidence="1" id="KW-1133">Transmembrane helix</keyword>
<accession>A0ABR1KHN3</accession>
<dbReference type="EMBL" id="JBBPHU010000009">
    <property type="protein sequence ID" value="KAK7513961.1"/>
    <property type="molecule type" value="Genomic_DNA"/>
</dbReference>
<reference evidence="2 3" key="1">
    <citation type="submission" date="2024-04" db="EMBL/GenBank/DDBJ databases">
        <title>Phyllosticta paracitricarpa is synonymous to the EU quarantine fungus P. citricarpa based on phylogenomic analyses.</title>
        <authorList>
            <consortium name="Lawrence Berkeley National Laboratory"/>
            <person name="Van Ingen-Buijs V.A."/>
            <person name="Van Westerhoven A.C."/>
            <person name="Haridas S."/>
            <person name="Skiadas P."/>
            <person name="Martin F."/>
            <person name="Groenewald J.Z."/>
            <person name="Crous P.W."/>
            <person name="Seidl M.F."/>
        </authorList>
    </citation>
    <scope>NUCLEOTIDE SEQUENCE [LARGE SCALE GENOMIC DNA]</scope>
    <source>
        <strain evidence="2 3">CBS 123371</strain>
    </source>
</reference>
<keyword evidence="1" id="KW-0812">Transmembrane</keyword>
<feature type="transmembrane region" description="Helical" evidence="1">
    <location>
        <begin position="20"/>
        <end position="38"/>
    </location>
</feature>
<gene>
    <name evidence="2" type="ORF">IWZ03DRAFT_246402</name>
</gene>